<organism evidence="2 3">
    <name type="scientific">Saccharopolyspora shandongensis</name>
    <dbReference type="NCBI Taxonomy" id="418495"/>
    <lineage>
        <taxon>Bacteria</taxon>
        <taxon>Bacillati</taxon>
        <taxon>Actinomycetota</taxon>
        <taxon>Actinomycetes</taxon>
        <taxon>Pseudonocardiales</taxon>
        <taxon>Pseudonocardiaceae</taxon>
        <taxon>Saccharopolyspora</taxon>
    </lineage>
</organism>
<accession>A0A1H2V3T4</accession>
<protein>
    <submittedName>
        <fullName evidence="2">SseB protein N-terminal domain-containing protein</fullName>
    </submittedName>
</protein>
<sequence>MVYGDRDLRPDQDDVAPSVIGAEFVAPLNGDEELPATVYLSTERVNKDDKDVTLELRDTADGHRALLAFTSLKQLVAGCGDGQPWVAVQGGQVEEIKSRSGADVVLWDAALPPEERRTRFQQGD</sequence>
<dbReference type="OrthoDB" id="4464824at2"/>
<dbReference type="EMBL" id="FNOK01000004">
    <property type="protein sequence ID" value="SDW62963.1"/>
    <property type="molecule type" value="Genomic_DNA"/>
</dbReference>
<keyword evidence="3" id="KW-1185">Reference proteome</keyword>
<gene>
    <name evidence="2" type="ORF">SAMN05216215_1004188</name>
</gene>
<evidence type="ECO:0000313" key="2">
    <source>
        <dbReference type="EMBL" id="SDW62963.1"/>
    </source>
</evidence>
<reference evidence="3" key="1">
    <citation type="submission" date="2016-10" db="EMBL/GenBank/DDBJ databases">
        <authorList>
            <person name="Varghese N."/>
            <person name="Submissions S."/>
        </authorList>
    </citation>
    <scope>NUCLEOTIDE SEQUENCE [LARGE SCALE GENOMIC DNA]</scope>
    <source>
        <strain evidence="3">CGMCC 4.3530</strain>
    </source>
</reference>
<evidence type="ECO:0000313" key="3">
    <source>
        <dbReference type="Proteomes" id="UP000199529"/>
    </source>
</evidence>
<dbReference type="STRING" id="418495.SAMN05216215_1004188"/>
<dbReference type="AlphaFoldDB" id="A0A1H2V3T4"/>
<dbReference type="RefSeq" id="WP_093262174.1">
    <property type="nucleotide sequence ID" value="NZ_FNOK01000004.1"/>
</dbReference>
<dbReference type="Proteomes" id="UP000199529">
    <property type="component" value="Unassembled WGS sequence"/>
</dbReference>
<dbReference type="InterPro" id="IPR049975">
    <property type="entry name" value="SAV_915-like_dom"/>
</dbReference>
<feature type="domain" description="SseB protein N-terminal" evidence="1">
    <location>
        <begin position="14"/>
        <end position="99"/>
    </location>
</feature>
<dbReference type="Pfam" id="PF07179">
    <property type="entry name" value="SseB"/>
    <property type="match status" value="1"/>
</dbReference>
<dbReference type="InterPro" id="IPR009839">
    <property type="entry name" value="SseB_N"/>
</dbReference>
<proteinExistence type="predicted"/>
<dbReference type="NCBIfam" id="NF042914">
    <property type="entry name" value="SAV915_dom"/>
    <property type="match status" value="1"/>
</dbReference>
<name>A0A1H2V3T4_9PSEU</name>
<evidence type="ECO:0000259" key="1">
    <source>
        <dbReference type="Pfam" id="PF07179"/>
    </source>
</evidence>